<evidence type="ECO:0000256" key="1">
    <source>
        <dbReference type="SAM" id="Phobius"/>
    </source>
</evidence>
<keyword evidence="3" id="KW-1185">Reference proteome</keyword>
<reference evidence="3" key="1">
    <citation type="journal article" date="2019" name="Int. J. Syst. Evol. Microbiol.">
        <title>The Global Catalogue of Microorganisms (GCM) 10K type strain sequencing project: providing services to taxonomists for standard genome sequencing and annotation.</title>
        <authorList>
            <consortium name="The Broad Institute Genomics Platform"/>
            <consortium name="The Broad Institute Genome Sequencing Center for Infectious Disease"/>
            <person name="Wu L."/>
            <person name="Ma J."/>
        </authorList>
    </citation>
    <scope>NUCLEOTIDE SEQUENCE [LARGE SCALE GENOMIC DNA]</scope>
    <source>
        <strain evidence="3">CGMCC 1.12237</strain>
    </source>
</reference>
<name>A0ABW0LIK1_9BACI</name>
<proteinExistence type="predicted"/>
<comment type="caution">
    <text evidence="2">The sequence shown here is derived from an EMBL/GenBank/DDBJ whole genome shotgun (WGS) entry which is preliminary data.</text>
</comment>
<accession>A0ABW0LIK1</accession>
<dbReference type="Proteomes" id="UP001596147">
    <property type="component" value="Unassembled WGS sequence"/>
</dbReference>
<dbReference type="EMBL" id="JBHSMC010000005">
    <property type="protein sequence ID" value="MFC5464393.1"/>
    <property type="molecule type" value="Genomic_DNA"/>
</dbReference>
<evidence type="ECO:0000313" key="2">
    <source>
        <dbReference type="EMBL" id="MFC5464393.1"/>
    </source>
</evidence>
<protein>
    <submittedName>
        <fullName evidence="2">Uncharacterized protein</fullName>
    </submittedName>
</protein>
<organism evidence="2 3">
    <name type="scientific">Lederbergia graminis</name>
    <dbReference type="NCBI Taxonomy" id="735518"/>
    <lineage>
        <taxon>Bacteria</taxon>
        <taxon>Bacillati</taxon>
        <taxon>Bacillota</taxon>
        <taxon>Bacilli</taxon>
        <taxon>Bacillales</taxon>
        <taxon>Bacillaceae</taxon>
        <taxon>Lederbergia</taxon>
    </lineage>
</organism>
<keyword evidence="1" id="KW-0812">Transmembrane</keyword>
<keyword evidence="1" id="KW-1133">Transmembrane helix</keyword>
<feature type="transmembrane region" description="Helical" evidence="1">
    <location>
        <begin position="34"/>
        <end position="56"/>
    </location>
</feature>
<gene>
    <name evidence="2" type="ORF">ACFPM4_06415</name>
</gene>
<sequence>MKNRLLLCLLLCAAMLYYAVPRLNVEATGLEGVFAISWLAFAFIVVAGNLTALLYMPKHKQRAVRKQNHQKVETKRLRGR</sequence>
<evidence type="ECO:0000313" key="3">
    <source>
        <dbReference type="Proteomes" id="UP001596147"/>
    </source>
</evidence>
<dbReference type="RefSeq" id="WP_382349180.1">
    <property type="nucleotide sequence ID" value="NZ_JBHSMC010000005.1"/>
</dbReference>
<keyword evidence="1" id="KW-0472">Membrane</keyword>